<dbReference type="GO" id="GO:0036380">
    <property type="term" value="F:UDP-N-acetylglucosamine-undecaprenyl-phosphate N-acetylglucosaminephosphotransferase activity"/>
    <property type="evidence" value="ECO:0007669"/>
    <property type="project" value="UniProtKB-EC"/>
</dbReference>
<dbReference type="AlphaFoldDB" id="A0A0U1NPG7"/>
<comment type="cofactor">
    <cofactor evidence="7">
        <name>Mg(2+)</name>
        <dbReference type="ChEBI" id="CHEBI:18420"/>
    </cofactor>
</comment>
<comment type="subcellular location">
    <subcellularLocation>
        <location evidence="1">Cell membrane</location>
        <topology evidence="1">Multi-pass membrane protein</topology>
    </subcellularLocation>
</comment>
<keyword evidence="7" id="KW-0479">Metal-binding</keyword>
<feature type="binding site" evidence="7">
    <location>
        <position position="160"/>
    </location>
    <ligand>
        <name>Mg(2+)</name>
        <dbReference type="ChEBI" id="CHEBI:18420"/>
    </ligand>
</feature>
<evidence type="ECO:0000256" key="2">
    <source>
        <dbReference type="ARBA" id="ARBA00022475"/>
    </source>
</evidence>
<dbReference type="GO" id="GO:0005886">
    <property type="term" value="C:plasma membrane"/>
    <property type="evidence" value="ECO:0007669"/>
    <property type="project" value="UniProtKB-SubCell"/>
</dbReference>
<evidence type="ECO:0000313" key="10">
    <source>
        <dbReference type="Proteomes" id="UP000048949"/>
    </source>
</evidence>
<keyword evidence="6 8" id="KW-0472">Membrane</keyword>
<keyword evidence="10" id="KW-1185">Reference proteome</keyword>
<feature type="binding site" evidence="7">
    <location>
        <position position="220"/>
    </location>
    <ligand>
        <name>Mg(2+)</name>
        <dbReference type="ChEBI" id="CHEBI:18420"/>
    </ligand>
</feature>
<gene>
    <name evidence="9" type="primary">tagO</name>
    <name evidence="9" type="ORF">NIG5292_02705</name>
</gene>
<dbReference type="Pfam" id="PF00953">
    <property type="entry name" value="Glycos_transf_4"/>
    <property type="match status" value="1"/>
</dbReference>
<feature type="transmembrane region" description="Helical" evidence="8">
    <location>
        <begin position="139"/>
        <end position="158"/>
    </location>
</feature>
<dbReference type="PANTHER" id="PTHR22926">
    <property type="entry name" value="PHOSPHO-N-ACETYLMURAMOYL-PENTAPEPTIDE-TRANSFERASE"/>
    <property type="match status" value="1"/>
</dbReference>
<organism evidence="9 10">
    <name type="scientific">Nereida ignava</name>
    <dbReference type="NCBI Taxonomy" id="282199"/>
    <lineage>
        <taxon>Bacteria</taxon>
        <taxon>Pseudomonadati</taxon>
        <taxon>Pseudomonadota</taxon>
        <taxon>Alphaproteobacteria</taxon>
        <taxon>Rhodobacterales</taxon>
        <taxon>Roseobacteraceae</taxon>
        <taxon>Nereida</taxon>
    </lineage>
</organism>
<dbReference type="PANTHER" id="PTHR22926:SF3">
    <property type="entry name" value="UNDECAPRENYL-PHOSPHATE ALPHA-N-ACETYLGLUCOSAMINYL 1-PHOSPHATE TRANSFERASE"/>
    <property type="match status" value="1"/>
</dbReference>
<keyword evidence="5 8" id="KW-1133">Transmembrane helix</keyword>
<feature type="transmembrane region" description="Helical" evidence="8">
    <location>
        <begin position="302"/>
        <end position="324"/>
    </location>
</feature>
<dbReference type="GO" id="GO:0009103">
    <property type="term" value="P:lipopolysaccharide biosynthetic process"/>
    <property type="evidence" value="ECO:0007669"/>
    <property type="project" value="TreeGrafter"/>
</dbReference>
<feature type="transmembrane region" description="Helical" evidence="8">
    <location>
        <begin position="76"/>
        <end position="95"/>
    </location>
</feature>
<feature type="transmembrane region" description="Helical" evidence="8">
    <location>
        <begin position="48"/>
        <end position="70"/>
    </location>
</feature>
<evidence type="ECO:0000256" key="7">
    <source>
        <dbReference type="PIRSR" id="PIRSR600715-1"/>
    </source>
</evidence>
<feature type="transmembrane region" description="Helical" evidence="8">
    <location>
        <begin position="330"/>
        <end position="350"/>
    </location>
</feature>
<keyword evidence="4 8" id="KW-0812">Transmembrane</keyword>
<proteinExistence type="predicted"/>
<keyword evidence="2" id="KW-1003">Cell membrane</keyword>
<dbReference type="OrthoDB" id="9783652at2"/>
<feature type="transmembrane region" description="Helical" evidence="8">
    <location>
        <begin position="247"/>
        <end position="264"/>
    </location>
</feature>
<feature type="transmembrane region" description="Helical" evidence="8">
    <location>
        <begin position="221"/>
        <end position="241"/>
    </location>
</feature>
<dbReference type="EC" id="2.7.8.33" evidence="9"/>
<accession>A0A0U1NPG7</accession>
<evidence type="ECO:0000256" key="5">
    <source>
        <dbReference type="ARBA" id="ARBA00022989"/>
    </source>
</evidence>
<feature type="transmembrane region" description="Helical" evidence="8">
    <location>
        <begin position="195"/>
        <end position="214"/>
    </location>
</feature>
<evidence type="ECO:0000256" key="3">
    <source>
        <dbReference type="ARBA" id="ARBA00022679"/>
    </source>
</evidence>
<evidence type="ECO:0000256" key="6">
    <source>
        <dbReference type="ARBA" id="ARBA00023136"/>
    </source>
</evidence>
<dbReference type="InterPro" id="IPR000715">
    <property type="entry name" value="Glycosyl_transferase_4"/>
</dbReference>
<feature type="transmembrane region" description="Helical" evidence="8">
    <location>
        <begin position="107"/>
        <end position="127"/>
    </location>
</feature>
<sequence>MPDFPLAALLFSTLASALISGFIIIWFSKSRGAGSPRRDTQAVQASHTLPTARIGGLAIMSSLTLAVLLLRTQTSHGIAVPLLLSALPVFAVGLAEDLGLFASPRRRLLAAGASAALFVLLTGQWLLSTDIPGLDQVLLWAPIGIAFSVCLSVGVSHAFNLIDGLNGLSGSTALAASLALAYIAHGSDLTLHRDILLILAAAVAGFLVFNFPLGKIFLGDAGAYAIGHLLVWLSISILWNAPSVTPLAVLLIFFWPIADTLLAITRRLWRGVPIAQPDRMHFHQLVMRGVEIILLGRRKRRLANPLATTLTLPFILMPIAAGALLQGDRAAAAAACAAFSLLFLGTYKAGMWLAPKLRRHAVQSAQ</sequence>
<dbReference type="STRING" id="282199.GCA_001049735_02704"/>
<dbReference type="Proteomes" id="UP000048949">
    <property type="component" value="Unassembled WGS sequence"/>
</dbReference>
<name>A0A0U1NPG7_9RHOB</name>
<dbReference type="GO" id="GO:0044038">
    <property type="term" value="P:cell wall macromolecule biosynthetic process"/>
    <property type="evidence" value="ECO:0007669"/>
    <property type="project" value="TreeGrafter"/>
</dbReference>
<dbReference type="GO" id="GO:0071555">
    <property type="term" value="P:cell wall organization"/>
    <property type="evidence" value="ECO:0007669"/>
    <property type="project" value="TreeGrafter"/>
</dbReference>
<protein>
    <submittedName>
        <fullName evidence="9">Putative undecaprenyl-phosphate N-acetylglucosaminyl 1-phosphate transferase</fullName>
        <ecNumber evidence="9">2.7.8.33</ecNumber>
    </submittedName>
</protein>
<feature type="transmembrane region" description="Helical" evidence="8">
    <location>
        <begin position="6"/>
        <end position="27"/>
    </location>
</feature>
<dbReference type="RefSeq" id="WP_158441667.1">
    <property type="nucleotide sequence ID" value="NZ_CVPC01000027.1"/>
</dbReference>
<dbReference type="GO" id="GO:0046872">
    <property type="term" value="F:metal ion binding"/>
    <property type="evidence" value="ECO:0007669"/>
    <property type="project" value="UniProtKB-KW"/>
</dbReference>
<keyword evidence="7" id="KW-0460">Magnesium</keyword>
<feature type="transmembrane region" description="Helical" evidence="8">
    <location>
        <begin position="165"/>
        <end position="183"/>
    </location>
</feature>
<evidence type="ECO:0000256" key="1">
    <source>
        <dbReference type="ARBA" id="ARBA00004651"/>
    </source>
</evidence>
<evidence type="ECO:0000256" key="8">
    <source>
        <dbReference type="SAM" id="Phobius"/>
    </source>
</evidence>
<keyword evidence="3 9" id="KW-0808">Transferase</keyword>
<evidence type="ECO:0000313" key="9">
    <source>
        <dbReference type="EMBL" id="CRK76640.1"/>
    </source>
</evidence>
<reference evidence="9 10" key="1">
    <citation type="submission" date="2015-04" db="EMBL/GenBank/DDBJ databases">
        <authorList>
            <person name="Syromyatnikov M.Y."/>
            <person name="Popov V.N."/>
        </authorList>
    </citation>
    <scope>NUCLEOTIDE SEQUENCE [LARGE SCALE GENOMIC DNA]</scope>
    <source>
        <strain evidence="9 10">CECT 5292</strain>
    </source>
</reference>
<evidence type="ECO:0000256" key="4">
    <source>
        <dbReference type="ARBA" id="ARBA00022692"/>
    </source>
</evidence>
<dbReference type="EMBL" id="CVQV01000027">
    <property type="protein sequence ID" value="CRK76640.1"/>
    <property type="molecule type" value="Genomic_DNA"/>
</dbReference>
<dbReference type="CDD" id="cd06912">
    <property type="entry name" value="GT_MraY_like"/>
    <property type="match status" value="1"/>
</dbReference>